<evidence type="ECO:0000313" key="1">
    <source>
        <dbReference type="EMBL" id="PIO29347.1"/>
    </source>
</evidence>
<name>A0A2G9RNB5_AQUCT</name>
<gene>
    <name evidence="1" type="ORF">AB205_0155060</name>
</gene>
<dbReference type="AlphaFoldDB" id="A0A2G9RNB5"/>
<proteinExistence type="predicted"/>
<organism evidence="1 2">
    <name type="scientific">Aquarana catesbeiana</name>
    <name type="common">American bullfrog</name>
    <name type="synonym">Rana catesbeiana</name>
    <dbReference type="NCBI Taxonomy" id="8400"/>
    <lineage>
        <taxon>Eukaryota</taxon>
        <taxon>Metazoa</taxon>
        <taxon>Chordata</taxon>
        <taxon>Craniata</taxon>
        <taxon>Vertebrata</taxon>
        <taxon>Euteleostomi</taxon>
        <taxon>Amphibia</taxon>
        <taxon>Batrachia</taxon>
        <taxon>Anura</taxon>
        <taxon>Neobatrachia</taxon>
        <taxon>Ranoidea</taxon>
        <taxon>Ranidae</taxon>
        <taxon>Aquarana</taxon>
    </lineage>
</organism>
<keyword evidence="2" id="KW-1185">Reference proteome</keyword>
<accession>A0A2G9RNB5</accession>
<dbReference type="Proteomes" id="UP000228934">
    <property type="component" value="Unassembled WGS sequence"/>
</dbReference>
<protein>
    <submittedName>
        <fullName evidence="1">Uncharacterized protein</fullName>
    </submittedName>
</protein>
<sequence length="77" mass="9200">MCMYPVCGNTRCGFWKTRLKPGNHFRLVRPPFPQPQLRLPRTNLGLPSWKKLRSPDGARKTSARMRLWNVSHRRRRE</sequence>
<reference evidence="2" key="1">
    <citation type="journal article" date="2017" name="Nat. Commun.">
        <title>The North American bullfrog draft genome provides insight into hormonal regulation of long noncoding RNA.</title>
        <authorList>
            <person name="Hammond S.A."/>
            <person name="Warren R.L."/>
            <person name="Vandervalk B.P."/>
            <person name="Kucuk E."/>
            <person name="Khan H."/>
            <person name="Gibb E.A."/>
            <person name="Pandoh P."/>
            <person name="Kirk H."/>
            <person name="Zhao Y."/>
            <person name="Jones M."/>
            <person name="Mungall A.J."/>
            <person name="Coope R."/>
            <person name="Pleasance S."/>
            <person name="Moore R.A."/>
            <person name="Holt R.A."/>
            <person name="Round J.M."/>
            <person name="Ohora S."/>
            <person name="Walle B.V."/>
            <person name="Veldhoen N."/>
            <person name="Helbing C.C."/>
            <person name="Birol I."/>
        </authorList>
    </citation>
    <scope>NUCLEOTIDE SEQUENCE [LARGE SCALE GENOMIC DNA]</scope>
</reference>
<dbReference type="EMBL" id="KV935684">
    <property type="protein sequence ID" value="PIO29347.1"/>
    <property type="molecule type" value="Genomic_DNA"/>
</dbReference>
<evidence type="ECO:0000313" key="2">
    <source>
        <dbReference type="Proteomes" id="UP000228934"/>
    </source>
</evidence>